<organism evidence="5 6">
    <name type="scientific">Exaiptasia diaphana</name>
    <name type="common">Tropical sea anemone</name>
    <name type="synonym">Aiptasia pulchella</name>
    <dbReference type="NCBI Taxonomy" id="2652724"/>
    <lineage>
        <taxon>Eukaryota</taxon>
        <taxon>Metazoa</taxon>
        <taxon>Cnidaria</taxon>
        <taxon>Anthozoa</taxon>
        <taxon>Hexacorallia</taxon>
        <taxon>Actiniaria</taxon>
        <taxon>Aiptasiidae</taxon>
        <taxon>Exaiptasia</taxon>
    </lineage>
</organism>
<keyword evidence="6" id="KW-1185">Reference proteome</keyword>
<keyword evidence="3" id="KW-0808">Transferase</keyword>
<dbReference type="EnsemblMetazoa" id="XM_021048700.2">
    <property type="protein sequence ID" value="XP_020904359.1"/>
    <property type="gene ID" value="LOC110242684"/>
</dbReference>
<dbReference type="SUPFAM" id="SSF53448">
    <property type="entry name" value="Nucleotide-diphospho-sugar transferases"/>
    <property type="match status" value="1"/>
</dbReference>
<dbReference type="OrthoDB" id="47375at2759"/>
<dbReference type="PANTHER" id="PTHR10730:SF53">
    <property type="entry name" value="GLYCOSYLTRANSFERASE 25 FAMILY MEMBER"/>
    <property type="match status" value="1"/>
</dbReference>
<dbReference type="OMA" id="SHASEWT"/>
<dbReference type="GeneID" id="110242684"/>
<accession>A0A913XH74</accession>
<dbReference type="GO" id="GO:0050211">
    <property type="term" value="F:procollagen galactosyltransferase activity"/>
    <property type="evidence" value="ECO:0007669"/>
    <property type="project" value="TreeGrafter"/>
</dbReference>
<evidence type="ECO:0000256" key="3">
    <source>
        <dbReference type="ARBA" id="ARBA00022679"/>
    </source>
</evidence>
<evidence type="ECO:0008006" key="7">
    <source>
        <dbReference type="Google" id="ProtNLM"/>
    </source>
</evidence>
<dbReference type="PANTHER" id="PTHR10730">
    <property type="entry name" value="PROCOLLAGEN-LYSINE,2-OXOGLUTARATE 5-DIOXYGENASE/GLYCOSYLTRANSFERASE 25 FAMILY MEMBER"/>
    <property type="match status" value="1"/>
</dbReference>
<sequence>MHTLMPCVSLSFLLILSFRYTIAEPRLSDILKNSTKESILKEPTVLISIIARNSAHLLPNWLGYLENLDYPKNRISIWISTDHNEDNTSSILREWVTNVKPLYHRVLINVTASPKSYIDASHASEWTDARYYQVALLRQKALDSARKQWADYLFVSQYFVN</sequence>
<dbReference type="InterPro" id="IPR029044">
    <property type="entry name" value="Nucleotide-diphossugar_trans"/>
</dbReference>
<feature type="chain" id="PRO_5036719732" description="Glycosyl transferase 64 domain-containing protein" evidence="4">
    <location>
        <begin position="24"/>
        <end position="161"/>
    </location>
</feature>
<keyword evidence="2" id="KW-0328">Glycosyltransferase</keyword>
<dbReference type="Gene3D" id="3.90.550.10">
    <property type="entry name" value="Spore Coat Polysaccharide Biosynthesis Protein SpsA, Chain A"/>
    <property type="match status" value="1"/>
</dbReference>
<dbReference type="RefSeq" id="XP_020904359.1">
    <property type="nucleotide sequence ID" value="XM_021048700.2"/>
</dbReference>
<dbReference type="AlphaFoldDB" id="A0A913XH74"/>
<name>A0A913XH74_EXADI</name>
<evidence type="ECO:0000256" key="1">
    <source>
        <dbReference type="ARBA" id="ARBA00006721"/>
    </source>
</evidence>
<proteinExistence type="inferred from homology"/>
<comment type="similarity">
    <text evidence="1">Belongs to the glycosyltransferase 25 family.</text>
</comment>
<dbReference type="KEGG" id="epa:110242684"/>
<evidence type="ECO:0000256" key="2">
    <source>
        <dbReference type="ARBA" id="ARBA00022676"/>
    </source>
</evidence>
<evidence type="ECO:0000313" key="6">
    <source>
        <dbReference type="Proteomes" id="UP000887567"/>
    </source>
</evidence>
<protein>
    <recommendedName>
        <fullName evidence="7">Glycosyl transferase 64 domain-containing protein</fullName>
    </recommendedName>
</protein>
<reference evidence="5" key="1">
    <citation type="submission" date="2022-11" db="UniProtKB">
        <authorList>
            <consortium name="EnsemblMetazoa"/>
        </authorList>
    </citation>
    <scope>IDENTIFICATION</scope>
</reference>
<evidence type="ECO:0000313" key="5">
    <source>
        <dbReference type="EnsemblMetazoa" id="XP_020904359.1"/>
    </source>
</evidence>
<dbReference type="InterPro" id="IPR050757">
    <property type="entry name" value="Collagen_mod_GT25"/>
</dbReference>
<keyword evidence="4" id="KW-0732">Signal</keyword>
<evidence type="ECO:0000256" key="4">
    <source>
        <dbReference type="SAM" id="SignalP"/>
    </source>
</evidence>
<feature type="signal peptide" evidence="4">
    <location>
        <begin position="1"/>
        <end position="23"/>
    </location>
</feature>
<dbReference type="Proteomes" id="UP000887567">
    <property type="component" value="Unplaced"/>
</dbReference>